<dbReference type="AlphaFoldDB" id="A0A4Y2L322"/>
<dbReference type="EMBL" id="BGPR01005222">
    <property type="protein sequence ID" value="GBN08016.1"/>
    <property type="molecule type" value="Genomic_DNA"/>
</dbReference>
<evidence type="ECO:0000313" key="1">
    <source>
        <dbReference type="EMBL" id="GBN08016.1"/>
    </source>
</evidence>
<organism evidence="1 2">
    <name type="scientific">Araneus ventricosus</name>
    <name type="common">Orbweaver spider</name>
    <name type="synonym">Epeira ventricosa</name>
    <dbReference type="NCBI Taxonomy" id="182803"/>
    <lineage>
        <taxon>Eukaryota</taxon>
        <taxon>Metazoa</taxon>
        <taxon>Ecdysozoa</taxon>
        <taxon>Arthropoda</taxon>
        <taxon>Chelicerata</taxon>
        <taxon>Arachnida</taxon>
        <taxon>Araneae</taxon>
        <taxon>Araneomorphae</taxon>
        <taxon>Entelegynae</taxon>
        <taxon>Araneoidea</taxon>
        <taxon>Araneidae</taxon>
        <taxon>Araneus</taxon>
    </lineage>
</organism>
<protein>
    <submittedName>
        <fullName evidence="1">Uncharacterized protein</fullName>
    </submittedName>
</protein>
<comment type="caution">
    <text evidence="1">The sequence shown here is derived from an EMBL/GenBank/DDBJ whole genome shotgun (WGS) entry which is preliminary data.</text>
</comment>
<proteinExistence type="predicted"/>
<reference evidence="1 2" key="1">
    <citation type="journal article" date="2019" name="Sci. Rep.">
        <title>Orb-weaving spider Araneus ventricosus genome elucidates the spidroin gene catalogue.</title>
        <authorList>
            <person name="Kono N."/>
            <person name="Nakamura H."/>
            <person name="Ohtoshi R."/>
            <person name="Moran D.A.P."/>
            <person name="Shinohara A."/>
            <person name="Yoshida Y."/>
            <person name="Fujiwara M."/>
            <person name="Mori M."/>
            <person name="Tomita M."/>
            <person name="Arakawa K."/>
        </authorList>
    </citation>
    <scope>NUCLEOTIDE SEQUENCE [LARGE SCALE GENOMIC DNA]</scope>
</reference>
<accession>A0A4Y2L322</accession>
<dbReference type="Proteomes" id="UP000499080">
    <property type="component" value="Unassembled WGS sequence"/>
</dbReference>
<name>A0A4Y2L322_ARAVE</name>
<keyword evidence="2" id="KW-1185">Reference proteome</keyword>
<evidence type="ECO:0000313" key="2">
    <source>
        <dbReference type="Proteomes" id="UP000499080"/>
    </source>
</evidence>
<sequence>MVKRLCTTDEILLAPPGGPVELALLSLKRYEIEGKGLNPFRNILERETIIHKEEIKNSYMQEGPLAIGQAGNLAILPLCSAVVDRRPED</sequence>
<gene>
    <name evidence="1" type="ORF">AVEN_85742_1</name>
</gene>